<dbReference type="EMBL" id="CAFBPS010000084">
    <property type="protein sequence ID" value="CAB5032136.1"/>
    <property type="molecule type" value="Genomic_DNA"/>
</dbReference>
<evidence type="ECO:0000259" key="2">
    <source>
        <dbReference type="SMART" id="SM01001"/>
    </source>
</evidence>
<dbReference type="PANTHER" id="PTHR23046">
    <property type="entry name" value="PHOSPHORIBOSYLAMINOIMIDAZOLE CARBOXYLASE CATALYTIC SUBUNIT"/>
    <property type="match status" value="1"/>
</dbReference>
<dbReference type="EMBL" id="CAEZZP010000006">
    <property type="protein sequence ID" value="CAB4762354.1"/>
    <property type="molecule type" value="Genomic_DNA"/>
</dbReference>
<dbReference type="GO" id="GO:0006189">
    <property type="term" value="P:'de novo' IMP biosynthetic process"/>
    <property type="evidence" value="ECO:0007669"/>
    <property type="project" value="InterPro"/>
</dbReference>
<reference evidence="5" key="1">
    <citation type="submission" date="2020-05" db="EMBL/GenBank/DDBJ databases">
        <authorList>
            <person name="Chiriac C."/>
            <person name="Salcher M."/>
            <person name="Ghai R."/>
            <person name="Kavagutti S V."/>
        </authorList>
    </citation>
    <scope>NUCLEOTIDE SEQUENCE</scope>
</reference>
<gene>
    <name evidence="3" type="ORF">UFOPK2658_00580</name>
    <name evidence="4" type="ORF">UFOPK2880_00194</name>
    <name evidence="5" type="ORF">UFOPK3004_01393</name>
    <name evidence="6" type="ORF">UFOPK3304_00301</name>
    <name evidence="7" type="ORF">UFOPK3494_01609</name>
    <name evidence="8" type="ORF">UFOPK4134_01103</name>
</gene>
<dbReference type="InterPro" id="IPR000031">
    <property type="entry name" value="PurE_dom"/>
</dbReference>
<evidence type="ECO:0000313" key="6">
    <source>
        <dbReference type="EMBL" id="CAB4858185.1"/>
    </source>
</evidence>
<dbReference type="EMBL" id="CAFBLJ010000009">
    <property type="protein sequence ID" value="CAB4858185.1"/>
    <property type="molecule type" value="Genomic_DNA"/>
</dbReference>
<evidence type="ECO:0000256" key="1">
    <source>
        <dbReference type="ARBA" id="ARBA00022755"/>
    </source>
</evidence>
<sequence>MKPLVVLLMGSPADAEHANKIVDSLKQFTVDVAMHVGSAHRTPLHALEILQRYDTQDRAKVFITIAGRSNALSGFADPQVSAPVIACPPPGPEIDLWSSLRMPPGVAPAVVLEPVNAALYAAKILGLSDTGVAEQVRKFQTTQRDRVMQADQEMQK</sequence>
<evidence type="ECO:0000313" key="3">
    <source>
        <dbReference type="EMBL" id="CAB4713893.1"/>
    </source>
</evidence>
<protein>
    <submittedName>
        <fullName evidence="5">Unannotated protein</fullName>
    </submittedName>
</protein>
<dbReference type="AlphaFoldDB" id="A0A6J6Z1V7"/>
<dbReference type="Pfam" id="PF00731">
    <property type="entry name" value="AIRC"/>
    <property type="match status" value="1"/>
</dbReference>
<name>A0A6J6Z1V7_9ZZZZ</name>
<dbReference type="EMBL" id="CAFBMF010000147">
    <property type="protein sequence ID" value="CAB4912356.1"/>
    <property type="molecule type" value="Genomic_DNA"/>
</dbReference>
<dbReference type="InterPro" id="IPR024694">
    <property type="entry name" value="PurE_prokaryotes"/>
</dbReference>
<evidence type="ECO:0000313" key="8">
    <source>
        <dbReference type="EMBL" id="CAB5032136.1"/>
    </source>
</evidence>
<dbReference type="SMART" id="SM01001">
    <property type="entry name" value="AIRC"/>
    <property type="match status" value="1"/>
</dbReference>
<dbReference type="EMBL" id="CAEZYH010000014">
    <property type="protein sequence ID" value="CAB4713893.1"/>
    <property type="molecule type" value="Genomic_DNA"/>
</dbReference>
<evidence type="ECO:0000313" key="4">
    <source>
        <dbReference type="EMBL" id="CAB4762354.1"/>
    </source>
</evidence>
<accession>A0A6J6Z1V7</accession>
<keyword evidence="1" id="KW-0658">Purine biosynthesis</keyword>
<dbReference type="EMBL" id="CAFAAL010000147">
    <property type="protein sequence ID" value="CAB4813516.1"/>
    <property type="molecule type" value="Genomic_DNA"/>
</dbReference>
<dbReference type="Gene3D" id="3.40.50.1970">
    <property type="match status" value="1"/>
</dbReference>
<dbReference type="SUPFAM" id="SSF52255">
    <property type="entry name" value="N5-CAIR mutase (phosphoribosylaminoimidazole carboxylase, PurE)"/>
    <property type="match status" value="1"/>
</dbReference>
<feature type="domain" description="PurE" evidence="2">
    <location>
        <begin position="3"/>
        <end position="147"/>
    </location>
</feature>
<organism evidence="5">
    <name type="scientific">freshwater metagenome</name>
    <dbReference type="NCBI Taxonomy" id="449393"/>
    <lineage>
        <taxon>unclassified sequences</taxon>
        <taxon>metagenomes</taxon>
        <taxon>ecological metagenomes</taxon>
    </lineage>
</organism>
<evidence type="ECO:0000313" key="7">
    <source>
        <dbReference type="EMBL" id="CAB4912356.1"/>
    </source>
</evidence>
<proteinExistence type="predicted"/>
<evidence type="ECO:0000313" key="5">
    <source>
        <dbReference type="EMBL" id="CAB4813516.1"/>
    </source>
</evidence>
<dbReference type="PANTHER" id="PTHR23046:SF2">
    <property type="entry name" value="PHOSPHORIBOSYLAMINOIMIDAZOLE CARBOXYLASE"/>
    <property type="match status" value="1"/>
</dbReference>